<feature type="compositionally biased region" description="Basic and acidic residues" evidence="1">
    <location>
        <begin position="104"/>
        <end position="123"/>
    </location>
</feature>
<sequence>MQQKGVHISSTTLGLRFMQNAKVKQEQRQTEVARVKIQSEEQWHLETPEELGESSKHTDDNAKRPTSQPEPEPNVSESNKVQSQDTISAPKHSPPSKSRSSHKRSAEYREDPTSGSRLKDGPKRFQRPNVEAPKALNRIFEHNSEPARKRKKRIENLLTEHP</sequence>
<evidence type="ECO:0000256" key="1">
    <source>
        <dbReference type="SAM" id="MobiDB-lite"/>
    </source>
</evidence>
<evidence type="ECO:0000313" key="2">
    <source>
        <dbReference type="EMBL" id="GJJ12378.1"/>
    </source>
</evidence>
<accession>A0AAV5AFU2</accession>
<reference evidence="2" key="1">
    <citation type="submission" date="2021-10" db="EMBL/GenBank/DDBJ databases">
        <title>De novo Genome Assembly of Clathrus columnatus (Basidiomycota, Fungi) Using Illumina and Nanopore Sequence Data.</title>
        <authorList>
            <person name="Ogiso-Tanaka E."/>
            <person name="Itagaki H."/>
            <person name="Hosoya T."/>
            <person name="Hosaka K."/>
        </authorList>
    </citation>
    <scope>NUCLEOTIDE SEQUENCE</scope>
    <source>
        <strain evidence="2">MO-923</strain>
    </source>
</reference>
<feature type="compositionally biased region" description="Basic and acidic residues" evidence="1">
    <location>
        <begin position="23"/>
        <end position="63"/>
    </location>
</feature>
<feature type="compositionally biased region" description="Low complexity" evidence="1">
    <location>
        <begin position="88"/>
        <end position="98"/>
    </location>
</feature>
<name>A0AAV5AFU2_9AGAM</name>
<keyword evidence="3" id="KW-1185">Reference proteome</keyword>
<proteinExistence type="predicted"/>
<dbReference type="Proteomes" id="UP001050691">
    <property type="component" value="Unassembled WGS sequence"/>
</dbReference>
<feature type="region of interest" description="Disordered" evidence="1">
    <location>
        <begin position="1"/>
        <end position="162"/>
    </location>
</feature>
<gene>
    <name evidence="2" type="ORF">Clacol_006619</name>
</gene>
<organism evidence="2 3">
    <name type="scientific">Clathrus columnatus</name>
    <dbReference type="NCBI Taxonomy" id="1419009"/>
    <lineage>
        <taxon>Eukaryota</taxon>
        <taxon>Fungi</taxon>
        <taxon>Dikarya</taxon>
        <taxon>Basidiomycota</taxon>
        <taxon>Agaricomycotina</taxon>
        <taxon>Agaricomycetes</taxon>
        <taxon>Phallomycetidae</taxon>
        <taxon>Phallales</taxon>
        <taxon>Clathraceae</taxon>
        <taxon>Clathrus</taxon>
    </lineage>
</organism>
<feature type="compositionally biased region" description="Polar residues" evidence="1">
    <location>
        <begin position="1"/>
        <end position="13"/>
    </location>
</feature>
<dbReference type="EMBL" id="BPWL01000007">
    <property type="protein sequence ID" value="GJJ12378.1"/>
    <property type="molecule type" value="Genomic_DNA"/>
</dbReference>
<feature type="compositionally biased region" description="Polar residues" evidence="1">
    <location>
        <begin position="64"/>
        <end position="87"/>
    </location>
</feature>
<comment type="caution">
    <text evidence="2">The sequence shown here is derived from an EMBL/GenBank/DDBJ whole genome shotgun (WGS) entry which is preliminary data.</text>
</comment>
<evidence type="ECO:0000313" key="3">
    <source>
        <dbReference type="Proteomes" id="UP001050691"/>
    </source>
</evidence>
<protein>
    <submittedName>
        <fullName evidence="2">Uncharacterized protein</fullName>
    </submittedName>
</protein>
<dbReference type="AlphaFoldDB" id="A0AAV5AFU2"/>